<dbReference type="Gene3D" id="3.90.190.20">
    <property type="entry name" value="Mur ligase, C-terminal domain"/>
    <property type="match status" value="1"/>
</dbReference>
<dbReference type="Pfam" id="PF08245">
    <property type="entry name" value="Mur_ligase_M"/>
    <property type="match status" value="1"/>
</dbReference>
<name>A0A363D423_9BACT</name>
<evidence type="ECO:0000256" key="1">
    <source>
        <dbReference type="ARBA" id="ARBA00008276"/>
    </source>
</evidence>
<dbReference type="InterPro" id="IPR036565">
    <property type="entry name" value="Mur-like_cat_sf"/>
</dbReference>
<organism evidence="8 9">
    <name type="scientific">Arcobacter caeni</name>
    <dbReference type="NCBI Taxonomy" id="1912877"/>
    <lineage>
        <taxon>Bacteria</taxon>
        <taxon>Pseudomonadati</taxon>
        <taxon>Campylobacterota</taxon>
        <taxon>Epsilonproteobacteria</taxon>
        <taxon>Campylobacterales</taxon>
        <taxon>Arcobacteraceae</taxon>
        <taxon>Arcobacter</taxon>
    </lineage>
</organism>
<evidence type="ECO:0000259" key="7">
    <source>
        <dbReference type="Pfam" id="PF08245"/>
    </source>
</evidence>
<keyword evidence="2" id="KW-0436">Ligase</keyword>
<dbReference type="PANTHER" id="PTHR11136:SF0">
    <property type="entry name" value="DIHYDROFOLATE SYNTHETASE-RELATED"/>
    <property type="match status" value="1"/>
</dbReference>
<dbReference type="GO" id="GO:0046654">
    <property type="term" value="P:tetrahydrofolate biosynthetic process"/>
    <property type="evidence" value="ECO:0007669"/>
    <property type="project" value="UniProtKB-UniPathway"/>
</dbReference>
<sequence length="390" mass="45286">MLVDFKKANLEEFLKYKTLYYDKIDFTIVKSSWEKLSKKIKLPFVIHIVGTNGKGSTGRFLAHYLYKKEFKVLHYSSPHILKFNERIWINGFDVSDENLELAHQFLQNLFEIELLEKLTYFEYTTLLAFYLSKDFDYLVLEAGLGGEFDATNVVPNNISLITTIGLDHQSFLGNTVEEIAATKMRSVDNKMIIGCQVFPEVVKTAYKVKEQILEQRNRNIEIIEVKDFEKYAINDKFASYLKRNLHLVITCLNELKIPINLELFDDVPLFGRCQKIASNITIDVGHNPLAATVIAKEFENKKITLIYNSYADKDYSEVLKILKPIIKELVIIELNDKRVVKKDELEKVIKQLNITNIETINIKENEEYLVFGSFLVVEKFLSLIGYNEFL</sequence>
<dbReference type="GO" id="GO:0004326">
    <property type="term" value="F:tetrahydrofolylpolyglutamate synthase activity"/>
    <property type="evidence" value="ECO:0007669"/>
    <property type="project" value="InterPro"/>
</dbReference>
<protein>
    <submittedName>
        <fullName evidence="8">Bifunctional folylpolyglutamate synthase/dihydrofolate synthase</fullName>
    </submittedName>
</protein>
<evidence type="ECO:0000256" key="5">
    <source>
        <dbReference type="ARBA" id="ARBA00022840"/>
    </source>
</evidence>
<dbReference type="Proteomes" id="UP000251135">
    <property type="component" value="Unassembled WGS sequence"/>
</dbReference>
<reference evidence="8 9" key="1">
    <citation type="submission" date="2017-02" db="EMBL/GenBank/DDBJ databases">
        <title>Arcobacter caeni sp. nov, a new Arcobacter species isolated from reclaimed water.</title>
        <authorList>
            <person name="Figueras M.J."/>
            <person name="Perez-Cataluna A."/>
            <person name="Salas-Masso N."/>
        </authorList>
    </citation>
    <scope>NUCLEOTIDE SEQUENCE [LARGE SCALE GENOMIC DNA]</scope>
    <source>
        <strain evidence="8 9">RW17-10</strain>
    </source>
</reference>
<dbReference type="UniPathway" id="UPA00077">
    <property type="reaction ID" value="UER00157"/>
</dbReference>
<dbReference type="PANTHER" id="PTHR11136">
    <property type="entry name" value="FOLYLPOLYGLUTAMATE SYNTHASE-RELATED"/>
    <property type="match status" value="1"/>
</dbReference>
<dbReference type="PROSITE" id="PS01012">
    <property type="entry name" value="FOLYLPOLYGLU_SYNT_2"/>
    <property type="match status" value="1"/>
</dbReference>
<accession>A0A363D423</accession>
<keyword evidence="5" id="KW-0067">ATP-binding</keyword>
<dbReference type="EMBL" id="MUXE01000002">
    <property type="protein sequence ID" value="PUE66070.1"/>
    <property type="molecule type" value="Genomic_DNA"/>
</dbReference>
<dbReference type="OrthoDB" id="9809356at2"/>
<dbReference type="GO" id="GO:0046872">
    <property type="term" value="F:metal ion binding"/>
    <property type="evidence" value="ECO:0007669"/>
    <property type="project" value="UniProtKB-KW"/>
</dbReference>
<dbReference type="NCBIfam" id="TIGR01499">
    <property type="entry name" value="folC"/>
    <property type="match status" value="1"/>
</dbReference>
<dbReference type="InterPro" id="IPR018109">
    <property type="entry name" value="Folylpolyglutamate_synth_CS"/>
</dbReference>
<evidence type="ECO:0000313" key="8">
    <source>
        <dbReference type="EMBL" id="PUE66070.1"/>
    </source>
</evidence>
<dbReference type="SUPFAM" id="SSF53244">
    <property type="entry name" value="MurD-like peptide ligases, peptide-binding domain"/>
    <property type="match status" value="1"/>
</dbReference>
<proteinExistence type="inferred from homology"/>
<dbReference type="InterPro" id="IPR013221">
    <property type="entry name" value="Mur_ligase_cen"/>
</dbReference>
<keyword evidence="6" id="KW-0460">Magnesium</keyword>
<evidence type="ECO:0000256" key="3">
    <source>
        <dbReference type="ARBA" id="ARBA00022723"/>
    </source>
</evidence>
<keyword evidence="3" id="KW-0479">Metal-binding</keyword>
<evidence type="ECO:0000256" key="2">
    <source>
        <dbReference type="ARBA" id="ARBA00022598"/>
    </source>
</evidence>
<evidence type="ECO:0000256" key="4">
    <source>
        <dbReference type="ARBA" id="ARBA00022741"/>
    </source>
</evidence>
<keyword evidence="9" id="KW-1185">Reference proteome</keyword>
<evidence type="ECO:0000256" key="6">
    <source>
        <dbReference type="ARBA" id="ARBA00022842"/>
    </source>
</evidence>
<gene>
    <name evidence="8" type="ORF">B0174_02040</name>
</gene>
<comment type="caution">
    <text evidence="8">The sequence shown here is derived from an EMBL/GenBank/DDBJ whole genome shotgun (WGS) entry which is preliminary data.</text>
</comment>
<dbReference type="GO" id="GO:0005737">
    <property type="term" value="C:cytoplasm"/>
    <property type="evidence" value="ECO:0007669"/>
    <property type="project" value="TreeGrafter"/>
</dbReference>
<feature type="domain" description="Mur ligase central" evidence="7">
    <location>
        <begin position="49"/>
        <end position="218"/>
    </location>
</feature>
<dbReference type="GO" id="GO:0005524">
    <property type="term" value="F:ATP binding"/>
    <property type="evidence" value="ECO:0007669"/>
    <property type="project" value="UniProtKB-KW"/>
</dbReference>
<dbReference type="AlphaFoldDB" id="A0A363D423"/>
<dbReference type="GO" id="GO:0008841">
    <property type="term" value="F:dihydrofolate synthase activity"/>
    <property type="evidence" value="ECO:0007669"/>
    <property type="project" value="TreeGrafter"/>
</dbReference>
<dbReference type="SUPFAM" id="SSF53623">
    <property type="entry name" value="MurD-like peptide ligases, catalytic domain"/>
    <property type="match status" value="1"/>
</dbReference>
<keyword evidence="4" id="KW-0547">Nucleotide-binding</keyword>
<dbReference type="RefSeq" id="WP_108557980.1">
    <property type="nucleotide sequence ID" value="NZ_MUXE01000002.1"/>
</dbReference>
<dbReference type="InterPro" id="IPR036615">
    <property type="entry name" value="Mur_ligase_C_dom_sf"/>
</dbReference>
<comment type="similarity">
    <text evidence="1">Belongs to the folylpolyglutamate synthase family.</text>
</comment>
<dbReference type="InterPro" id="IPR001645">
    <property type="entry name" value="Folylpolyglutamate_synth"/>
</dbReference>
<dbReference type="Gene3D" id="3.40.1190.10">
    <property type="entry name" value="Mur-like, catalytic domain"/>
    <property type="match status" value="1"/>
</dbReference>
<evidence type="ECO:0000313" key="9">
    <source>
        <dbReference type="Proteomes" id="UP000251135"/>
    </source>
</evidence>